<proteinExistence type="predicted"/>
<sequence length="312" mass="32949">MNGCVQDVVDTMEEARNVKQAQEQAVSGDGVQMPRPQLEEALKCPRCDSNNTKFRYYNNYNMSQPRYLCKTCRRFWTQGGTLRNVPVGGACCKNKRSSSLSSASPSSSNTTSRAINNNMPTLPGLTSISNVLPAFMSTGFEFSLPFAPPLSLSDSMVPAPAIAPGGSSMTSQSFLDLLRGGVLDHESNGGSGMEMVLPPSIGFGVVHDGIIGDRHSVASIDGGSATETTQLGGCNLWAGMSQRAGQWAGAHHGHNKDDGSAAGSDVLHQVGGDQQRKGVRSNKGNKNGLSTSRDNHWSNGGSMLGIRGEGLI</sequence>
<dbReference type="InterPro" id="IPR045174">
    <property type="entry name" value="Dof"/>
</dbReference>
<comment type="caution">
    <text evidence="12">The sequence shown here is derived from an EMBL/GenBank/DDBJ whole genome shotgun (WGS) entry which is preliminary data.</text>
</comment>
<keyword evidence="3 9" id="KW-0862">Zinc</keyword>
<dbReference type="Gramene" id="TVU06189">
    <property type="protein sequence ID" value="TVU06189"/>
    <property type="gene ID" value="EJB05_49388"/>
</dbReference>
<evidence type="ECO:0000313" key="13">
    <source>
        <dbReference type="Proteomes" id="UP000324897"/>
    </source>
</evidence>
<dbReference type="GO" id="GO:0003677">
    <property type="term" value="F:DNA binding"/>
    <property type="evidence" value="ECO:0007669"/>
    <property type="project" value="UniProtKB-UniRule"/>
</dbReference>
<dbReference type="OrthoDB" id="1927254at2759"/>
<evidence type="ECO:0000256" key="8">
    <source>
        <dbReference type="PROSITE-ProRule" id="PRU00071"/>
    </source>
</evidence>
<keyword evidence="7 8" id="KW-0539">Nucleus</keyword>
<dbReference type="GO" id="GO:0008270">
    <property type="term" value="F:zinc ion binding"/>
    <property type="evidence" value="ECO:0007669"/>
    <property type="project" value="UniProtKB-KW"/>
</dbReference>
<comment type="subcellular location">
    <subcellularLocation>
        <location evidence="8 9">Nucleus</location>
    </subcellularLocation>
</comment>
<dbReference type="InterPro" id="IPR003851">
    <property type="entry name" value="Znf_Dof"/>
</dbReference>
<keyword evidence="2 8" id="KW-0863">Zinc-finger</keyword>
<dbReference type="AlphaFoldDB" id="A0A5J9T446"/>
<evidence type="ECO:0000256" key="10">
    <source>
        <dbReference type="SAM" id="MobiDB-lite"/>
    </source>
</evidence>
<dbReference type="PANTHER" id="PTHR31992">
    <property type="entry name" value="DOF ZINC FINGER PROTEIN DOF1.4-RELATED"/>
    <property type="match status" value="1"/>
</dbReference>
<dbReference type="Pfam" id="PF02701">
    <property type="entry name" value="Zn_ribbon_Dof"/>
    <property type="match status" value="1"/>
</dbReference>
<evidence type="ECO:0000256" key="3">
    <source>
        <dbReference type="ARBA" id="ARBA00022833"/>
    </source>
</evidence>
<organism evidence="12 13">
    <name type="scientific">Eragrostis curvula</name>
    <name type="common">weeping love grass</name>
    <dbReference type="NCBI Taxonomy" id="38414"/>
    <lineage>
        <taxon>Eukaryota</taxon>
        <taxon>Viridiplantae</taxon>
        <taxon>Streptophyta</taxon>
        <taxon>Embryophyta</taxon>
        <taxon>Tracheophyta</taxon>
        <taxon>Spermatophyta</taxon>
        <taxon>Magnoliopsida</taxon>
        <taxon>Liliopsida</taxon>
        <taxon>Poales</taxon>
        <taxon>Poaceae</taxon>
        <taxon>PACMAD clade</taxon>
        <taxon>Chloridoideae</taxon>
        <taxon>Eragrostideae</taxon>
        <taxon>Eragrostidinae</taxon>
        <taxon>Eragrostis</taxon>
    </lineage>
</organism>
<feature type="region of interest" description="Disordered" evidence="10">
    <location>
        <begin position="95"/>
        <end position="114"/>
    </location>
</feature>
<protein>
    <recommendedName>
        <fullName evidence="9">Dof zinc finger protein</fullName>
    </recommendedName>
</protein>
<evidence type="ECO:0000256" key="6">
    <source>
        <dbReference type="ARBA" id="ARBA00023163"/>
    </source>
</evidence>
<keyword evidence="13" id="KW-1185">Reference proteome</keyword>
<dbReference type="PANTHER" id="PTHR31992:SF141">
    <property type="entry name" value="DOF ZINC FINGER PROTEIN DOF1.4"/>
    <property type="match status" value="1"/>
</dbReference>
<accession>A0A5J9T446</accession>
<evidence type="ECO:0000259" key="11">
    <source>
        <dbReference type="PROSITE" id="PS50884"/>
    </source>
</evidence>
<evidence type="ECO:0000256" key="2">
    <source>
        <dbReference type="ARBA" id="ARBA00022771"/>
    </source>
</evidence>
<feature type="region of interest" description="Disordered" evidence="10">
    <location>
        <begin position="247"/>
        <end position="266"/>
    </location>
</feature>
<feature type="non-terminal residue" evidence="12">
    <location>
        <position position="1"/>
    </location>
</feature>
<evidence type="ECO:0000256" key="7">
    <source>
        <dbReference type="ARBA" id="ARBA00023242"/>
    </source>
</evidence>
<keyword evidence="4 9" id="KW-0805">Transcription regulation</keyword>
<feature type="region of interest" description="Disordered" evidence="10">
    <location>
        <begin position="271"/>
        <end position="312"/>
    </location>
</feature>
<evidence type="ECO:0000256" key="9">
    <source>
        <dbReference type="RuleBase" id="RU369094"/>
    </source>
</evidence>
<keyword evidence="1 9" id="KW-0479">Metal-binding</keyword>
<evidence type="ECO:0000256" key="4">
    <source>
        <dbReference type="ARBA" id="ARBA00023015"/>
    </source>
</evidence>
<reference evidence="12 13" key="1">
    <citation type="journal article" date="2019" name="Sci. Rep.">
        <title>A high-quality genome of Eragrostis curvula grass provides insights into Poaceae evolution and supports new strategies to enhance forage quality.</title>
        <authorList>
            <person name="Carballo J."/>
            <person name="Santos B.A.C.M."/>
            <person name="Zappacosta D."/>
            <person name="Garbus I."/>
            <person name="Selva J.P."/>
            <person name="Gallo C.A."/>
            <person name="Diaz A."/>
            <person name="Albertini E."/>
            <person name="Caccamo M."/>
            <person name="Echenique V."/>
        </authorList>
    </citation>
    <scope>NUCLEOTIDE SEQUENCE [LARGE SCALE GENOMIC DNA]</scope>
    <source>
        <strain evidence="13">cv. Victoria</strain>
        <tissue evidence="12">Leaf</tissue>
    </source>
</reference>
<dbReference type="GO" id="GO:0003700">
    <property type="term" value="F:DNA-binding transcription factor activity"/>
    <property type="evidence" value="ECO:0007669"/>
    <property type="project" value="UniProtKB-UniRule"/>
</dbReference>
<keyword evidence="5 8" id="KW-0238">DNA-binding</keyword>
<gene>
    <name evidence="12" type="ORF">EJB05_49388</name>
</gene>
<comment type="function">
    <text evidence="9">Transcription factor that binds specifically to a 5'-AA[AG]G-3' consensus core sequence.</text>
</comment>
<dbReference type="Proteomes" id="UP000324897">
    <property type="component" value="Unassembled WGS sequence"/>
</dbReference>
<evidence type="ECO:0000256" key="5">
    <source>
        <dbReference type="ARBA" id="ARBA00023125"/>
    </source>
</evidence>
<keyword evidence="6 9" id="KW-0804">Transcription</keyword>
<feature type="compositionally biased region" description="Low complexity" evidence="10">
    <location>
        <begin position="97"/>
        <end position="114"/>
    </location>
</feature>
<feature type="compositionally biased region" description="Polar residues" evidence="10">
    <location>
        <begin position="282"/>
        <end position="301"/>
    </location>
</feature>
<evidence type="ECO:0000313" key="12">
    <source>
        <dbReference type="EMBL" id="TVU06189.1"/>
    </source>
</evidence>
<name>A0A5J9T446_9POAL</name>
<dbReference type="PROSITE" id="PS50884">
    <property type="entry name" value="ZF_DOF_2"/>
    <property type="match status" value="1"/>
</dbReference>
<dbReference type="EMBL" id="RWGY01000051">
    <property type="protein sequence ID" value="TVU06189.1"/>
    <property type="molecule type" value="Genomic_DNA"/>
</dbReference>
<dbReference type="GO" id="GO:0005634">
    <property type="term" value="C:nucleus"/>
    <property type="evidence" value="ECO:0007669"/>
    <property type="project" value="UniProtKB-SubCell"/>
</dbReference>
<evidence type="ECO:0000256" key="1">
    <source>
        <dbReference type="ARBA" id="ARBA00022723"/>
    </source>
</evidence>
<feature type="domain" description="Dof-type" evidence="11">
    <location>
        <begin position="42"/>
        <end position="96"/>
    </location>
</feature>